<accession>A0A4Y2BM11</accession>
<comment type="caution">
    <text evidence="1">The sequence shown here is derived from an EMBL/GenBank/DDBJ whole genome shotgun (WGS) entry which is preliminary data.</text>
</comment>
<dbReference type="Proteomes" id="UP000499080">
    <property type="component" value="Unassembled WGS sequence"/>
</dbReference>
<proteinExistence type="predicted"/>
<keyword evidence="2" id="KW-1185">Reference proteome</keyword>
<evidence type="ECO:0000313" key="1">
    <source>
        <dbReference type="EMBL" id="GBL92445.1"/>
    </source>
</evidence>
<reference evidence="1 2" key="1">
    <citation type="journal article" date="2019" name="Sci. Rep.">
        <title>Orb-weaving spider Araneus ventricosus genome elucidates the spidroin gene catalogue.</title>
        <authorList>
            <person name="Kono N."/>
            <person name="Nakamura H."/>
            <person name="Ohtoshi R."/>
            <person name="Moran D.A.P."/>
            <person name="Shinohara A."/>
            <person name="Yoshida Y."/>
            <person name="Fujiwara M."/>
            <person name="Mori M."/>
            <person name="Tomita M."/>
            <person name="Arakawa K."/>
        </authorList>
    </citation>
    <scope>NUCLEOTIDE SEQUENCE [LARGE SCALE GENOMIC DNA]</scope>
</reference>
<sequence length="110" mass="12458">MTKIEHEPPWVRAMYPNHETTWEAACTHVKLIQLFIKHSLCDVCDRCDMVAGTGFRNCWVSGLEPDSNKNLLSSCAWYMFNMTLRLTHHPAGVVWKFAEGTSCSGDVLAI</sequence>
<dbReference type="AlphaFoldDB" id="A0A4Y2BM11"/>
<organism evidence="1 2">
    <name type="scientific">Araneus ventricosus</name>
    <name type="common">Orbweaver spider</name>
    <name type="synonym">Epeira ventricosa</name>
    <dbReference type="NCBI Taxonomy" id="182803"/>
    <lineage>
        <taxon>Eukaryota</taxon>
        <taxon>Metazoa</taxon>
        <taxon>Ecdysozoa</taxon>
        <taxon>Arthropoda</taxon>
        <taxon>Chelicerata</taxon>
        <taxon>Arachnida</taxon>
        <taxon>Araneae</taxon>
        <taxon>Araneomorphae</taxon>
        <taxon>Entelegynae</taxon>
        <taxon>Araneoidea</taxon>
        <taxon>Araneidae</taxon>
        <taxon>Araneus</taxon>
    </lineage>
</organism>
<gene>
    <name evidence="1" type="ORF">AVEN_174726_1</name>
</gene>
<evidence type="ECO:0000313" key="2">
    <source>
        <dbReference type="Proteomes" id="UP000499080"/>
    </source>
</evidence>
<protein>
    <submittedName>
        <fullName evidence="1">Uncharacterized protein</fullName>
    </submittedName>
</protein>
<name>A0A4Y2BM11_ARAVE</name>
<dbReference type="EMBL" id="BGPR01000086">
    <property type="protein sequence ID" value="GBL92445.1"/>
    <property type="molecule type" value="Genomic_DNA"/>
</dbReference>